<feature type="transmembrane region" description="Helical" evidence="1">
    <location>
        <begin position="296"/>
        <end position="318"/>
    </location>
</feature>
<keyword evidence="1" id="KW-0472">Membrane</keyword>
<keyword evidence="3" id="KW-1185">Reference proteome</keyword>
<evidence type="ECO:0000313" key="3">
    <source>
        <dbReference type="Proteomes" id="UP000460272"/>
    </source>
</evidence>
<feature type="transmembrane region" description="Helical" evidence="1">
    <location>
        <begin position="52"/>
        <end position="73"/>
    </location>
</feature>
<dbReference type="EMBL" id="RPFW01000001">
    <property type="protein sequence ID" value="TVZ07233.1"/>
    <property type="molecule type" value="Genomic_DNA"/>
</dbReference>
<sequence length="454" mass="45143">MTVQAQPSASLLPSRPMLMAGGLAALAAAGGGLAVLATLTLIGWITAPHVGLGGGLAGALRSAGLLWLVAHHVEVTVRGVGRIGLLPLGLVLLPAALIERAGRWMTHEGHVTRLAQVGPVAVSIAFPYALFTGAVAVASSTAVAAPSLWQAVTVGFLVALLASGFGAARGLAPWRKLAMRVPPRPRSLILGTLAALALLTVSGALLAAASLEVHLNAYKAAVAALNPGFGGSALLLLASLCYLPNSVIWAIAYMLGPGFSFGIGTAVSPSGSALGAVPAFPMLAALPVGTKAAFPAWIGFFILVMPYLAGALAGLMTVRIAPTPSLEAAPLWGLVTGSIAAVVIGLCAKFSGGPLGSGRLASVGPAGGESGLVAVLEVGVTAALVAGAANWLIIRHHVRKLSAAAAAADPDGARPAGAAPLARVSGPAPAVIVDETDDAGGHRIHVNPWAEESQ</sequence>
<dbReference type="Pfam" id="PF19877">
    <property type="entry name" value="DUF6350"/>
    <property type="match status" value="1"/>
</dbReference>
<protein>
    <submittedName>
        <fullName evidence="2">Uncharacterized protein</fullName>
    </submittedName>
</protein>
<feature type="transmembrane region" description="Helical" evidence="1">
    <location>
        <begin position="188"/>
        <end position="209"/>
    </location>
</feature>
<organism evidence="2 3">
    <name type="scientific">Trebonia kvetii</name>
    <dbReference type="NCBI Taxonomy" id="2480626"/>
    <lineage>
        <taxon>Bacteria</taxon>
        <taxon>Bacillati</taxon>
        <taxon>Actinomycetota</taxon>
        <taxon>Actinomycetes</taxon>
        <taxon>Streptosporangiales</taxon>
        <taxon>Treboniaceae</taxon>
        <taxon>Trebonia</taxon>
    </lineage>
</organism>
<evidence type="ECO:0000256" key="1">
    <source>
        <dbReference type="SAM" id="Phobius"/>
    </source>
</evidence>
<dbReference type="AlphaFoldDB" id="A0A6P2CCD0"/>
<gene>
    <name evidence="2" type="ORF">EAS64_08040</name>
</gene>
<feature type="transmembrane region" description="Helical" evidence="1">
    <location>
        <begin position="229"/>
        <end position="252"/>
    </location>
</feature>
<feature type="transmembrane region" description="Helical" evidence="1">
    <location>
        <begin position="330"/>
        <end position="351"/>
    </location>
</feature>
<proteinExistence type="predicted"/>
<comment type="caution">
    <text evidence="2">The sequence shown here is derived from an EMBL/GenBank/DDBJ whole genome shotgun (WGS) entry which is preliminary data.</text>
</comment>
<feature type="transmembrane region" description="Helical" evidence="1">
    <location>
        <begin position="148"/>
        <end position="168"/>
    </location>
</feature>
<keyword evidence="1" id="KW-0812">Transmembrane</keyword>
<name>A0A6P2CCD0_9ACTN</name>
<feature type="transmembrane region" description="Helical" evidence="1">
    <location>
        <begin position="20"/>
        <end position="45"/>
    </location>
</feature>
<dbReference type="RefSeq" id="WP_145851988.1">
    <property type="nucleotide sequence ID" value="NZ_RPFW01000001.1"/>
</dbReference>
<accession>A0A6P2CCD0</accession>
<feature type="transmembrane region" description="Helical" evidence="1">
    <location>
        <begin position="119"/>
        <end position="142"/>
    </location>
</feature>
<dbReference type="InterPro" id="IPR045931">
    <property type="entry name" value="DUF6350"/>
</dbReference>
<evidence type="ECO:0000313" key="2">
    <source>
        <dbReference type="EMBL" id="TVZ07233.1"/>
    </source>
</evidence>
<reference evidence="2 3" key="1">
    <citation type="submission" date="2018-11" db="EMBL/GenBank/DDBJ databases">
        <title>Trebonia kvetii gen.nov., sp.nov., a novel acidophilic actinobacterium, and proposal of the new actinobacterial family Treboniaceae fam. nov.</title>
        <authorList>
            <person name="Rapoport D."/>
            <person name="Sagova-Mareckova M."/>
            <person name="Sedlacek I."/>
            <person name="Provaznik J."/>
            <person name="Kralova S."/>
            <person name="Pavlinic D."/>
            <person name="Benes V."/>
            <person name="Kopecky J."/>
        </authorList>
    </citation>
    <scope>NUCLEOTIDE SEQUENCE [LARGE SCALE GENOMIC DNA]</scope>
    <source>
        <strain evidence="2 3">15Tr583</strain>
    </source>
</reference>
<keyword evidence="1" id="KW-1133">Transmembrane helix</keyword>
<dbReference type="Proteomes" id="UP000460272">
    <property type="component" value="Unassembled WGS sequence"/>
</dbReference>
<dbReference type="OrthoDB" id="3742900at2"/>
<feature type="transmembrane region" description="Helical" evidence="1">
    <location>
        <begin position="371"/>
        <end position="393"/>
    </location>
</feature>
<feature type="transmembrane region" description="Helical" evidence="1">
    <location>
        <begin position="259"/>
        <end position="284"/>
    </location>
</feature>
<feature type="transmembrane region" description="Helical" evidence="1">
    <location>
        <begin position="79"/>
        <end position="98"/>
    </location>
</feature>